<evidence type="ECO:0000256" key="1">
    <source>
        <dbReference type="SAM" id="MobiDB-lite"/>
    </source>
</evidence>
<proteinExistence type="predicted"/>
<accession>A0A5C6U032</accession>
<comment type="caution">
    <text evidence="2">The sequence shown here is derived from an EMBL/GenBank/DDBJ whole genome shotgun (WGS) entry which is preliminary data.</text>
</comment>
<reference evidence="2 3" key="1">
    <citation type="submission" date="2019-08" db="EMBL/GenBank/DDBJ databases">
        <authorList>
            <person name="Khan S.A."/>
            <person name="Jeon C.O."/>
            <person name="Jeong S.E."/>
        </authorList>
    </citation>
    <scope>NUCLEOTIDE SEQUENCE [LARGE SCALE GENOMIC DNA]</scope>
    <source>
        <strain evidence="3">IMCC1728</strain>
    </source>
</reference>
<feature type="compositionally biased region" description="Basic and acidic residues" evidence="1">
    <location>
        <begin position="11"/>
        <end position="42"/>
    </location>
</feature>
<sequence length="67" mass="7569">MSPAKKSPPASERRAGIDRRKVDRGSPTGRERRVGMEPRKPEITELEITPSEWAELEAQLKAQRKDG</sequence>
<dbReference type="AlphaFoldDB" id="A0A5C6U032"/>
<organism evidence="2 3">
    <name type="scientific">Piscinibacter aquaticus</name>
    <dbReference type="NCBI Taxonomy" id="392597"/>
    <lineage>
        <taxon>Bacteria</taxon>
        <taxon>Pseudomonadati</taxon>
        <taxon>Pseudomonadota</taxon>
        <taxon>Betaproteobacteria</taxon>
        <taxon>Burkholderiales</taxon>
        <taxon>Sphaerotilaceae</taxon>
        <taxon>Piscinibacter</taxon>
    </lineage>
</organism>
<protein>
    <submittedName>
        <fullName evidence="2">Uncharacterized protein</fullName>
    </submittedName>
</protein>
<dbReference type="Proteomes" id="UP000321832">
    <property type="component" value="Unassembled WGS sequence"/>
</dbReference>
<evidence type="ECO:0000313" key="2">
    <source>
        <dbReference type="EMBL" id="TXC65176.1"/>
    </source>
</evidence>
<dbReference type="EMBL" id="VOPW01000001">
    <property type="protein sequence ID" value="TXC65176.1"/>
    <property type="molecule type" value="Genomic_DNA"/>
</dbReference>
<evidence type="ECO:0000313" key="3">
    <source>
        <dbReference type="Proteomes" id="UP000321832"/>
    </source>
</evidence>
<feature type="region of interest" description="Disordered" evidence="1">
    <location>
        <begin position="1"/>
        <end position="42"/>
    </location>
</feature>
<keyword evidence="3" id="KW-1185">Reference proteome</keyword>
<name>A0A5C6U032_9BURK</name>
<gene>
    <name evidence="2" type="ORF">FSC37_00615</name>
</gene>